<dbReference type="Pfam" id="PF26347">
    <property type="entry name" value="YtrI_sporulation"/>
    <property type="match status" value="1"/>
</dbReference>
<reference evidence="4 5" key="1">
    <citation type="submission" date="2018-04" db="EMBL/GenBank/DDBJ databases">
        <title>Camelliibacillus theae gen. nov., sp. nov., isolated from Pu'er tea.</title>
        <authorList>
            <person name="Niu L."/>
        </authorList>
    </citation>
    <scope>NUCLEOTIDE SEQUENCE [LARGE SCALE GENOMIC DNA]</scope>
    <source>
        <strain evidence="4 5">T8</strain>
    </source>
</reference>
<dbReference type="RefSeq" id="WP_116554718.1">
    <property type="nucleotide sequence ID" value="NZ_QCZG01000018.1"/>
</dbReference>
<feature type="transmembrane region" description="Helical" evidence="2">
    <location>
        <begin position="15"/>
        <end position="37"/>
    </location>
</feature>
<dbReference type="InterPro" id="IPR048198">
    <property type="entry name" value="YtrI"/>
</dbReference>
<keyword evidence="2" id="KW-0472">Membrane</keyword>
<dbReference type="NCBIfam" id="NF041479">
    <property type="entry name" value="spor_membprot_YtrI"/>
    <property type="match status" value="1"/>
</dbReference>
<evidence type="ECO:0000313" key="5">
    <source>
        <dbReference type="Proteomes" id="UP000245998"/>
    </source>
</evidence>
<gene>
    <name evidence="4" type="ORF">DCC39_09800</name>
</gene>
<name>A0A2U1K2A9_9BACI</name>
<accession>A0A2U1K2A9</accession>
<organism evidence="4 5">
    <name type="scientific">Pueribacillus theae</name>
    <dbReference type="NCBI Taxonomy" id="2171751"/>
    <lineage>
        <taxon>Bacteria</taxon>
        <taxon>Bacillati</taxon>
        <taxon>Bacillota</taxon>
        <taxon>Bacilli</taxon>
        <taxon>Bacillales</taxon>
        <taxon>Bacillaceae</taxon>
        <taxon>Pueribacillus</taxon>
    </lineage>
</organism>
<dbReference type="EMBL" id="QCZG01000018">
    <property type="protein sequence ID" value="PWA11123.1"/>
    <property type="molecule type" value="Genomic_DNA"/>
</dbReference>
<dbReference type="InterPro" id="IPR058620">
    <property type="entry name" value="YtrI_C"/>
</dbReference>
<evidence type="ECO:0000313" key="4">
    <source>
        <dbReference type="EMBL" id="PWA11123.1"/>
    </source>
</evidence>
<feature type="domain" description="Sporulation membrane protein YtrI C-terminal" evidence="3">
    <location>
        <begin position="81"/>
        <end position="164"/>
    </location>
</feature>
<keyword evidence="1" id="KW-0175">Coiled coil</keyword>
<feature type="coiled-coil region" evidence="1">
    <location>
        <begin position="38"/>
        <end position="72"/>
    </location>
</feature>
<evidence type="ECO:0000259" key="3">
    <source>
        <dbReference type="Pfam" id="PF26347"/>
    </source>
</evidence>
<comment type="caution">
    <text evidence="4">The sequence shown here is derived from an EMBL/GenBank/DDBJ whole genome shotgun (WGS) entry which is preliminary data.</text>
</comment>
<proteinExistence type="predicted"/>
<keyword evidence="5" id="KW-1185">Reference proteome</keyword>
<evidence type="ECO:0000256" key="1">
    <source>
        <dbReference type="SAM" id="Coils"/>
    </source>
</evidence>
<protein>
    <submittedName>
        <fullName evidence="4">Sporulation protein</fullName>
    </submittedName>
</protein>
<sequence>MRVPSTRTLYRWQRFFAGIVIGTIIGWLLFLTFFGMMQERQVDIISKQQKQIKDLEDKIALFQKDIEDINEKNEKSLLIREIKIEFMNADKLKLNEMEKFELEKNATHYLEQLLLNKKIDIVSKNKELLISSLENKQFFVEKKKYNLKVRQLYLYTTIELYIDVTLS</sequence>
<evidence type="ECO:0000256" key="2">
    <source>
        <dbReference type="SAM" id="Phobius"/>
    </source>
</evidence>
<dbReference type="Proteomes" id="UP000245998">
    <property type="component" value="Unassembled WGS sequence"/>
</dbReference>
<dbReference type="AlphaFoldDB" id="A0A2U1K2A9"/>
<keyword evidence="2" id="KW-1133">Transmembrane helix</keyword>
<keyword evidence="2" id="KW-0812">Transmembrane</keyword>
<dbReference type="OrthoDB" id="2691164at2"/>